<keyword evidence="5" id="KW-1185">Reference proteome</keyword>
<reference evidence="5" key="1">
    <citation type="submission" date="2017-04" db="EMBL/GenBank/DDBJ databases">
        <title>Function of individual gut microbiota members based on whole genome sequencing of pure cultures obtained from chicken caecum.</title>
        <authorList>
            <person name="Medvecky M."/>
            <person name="Cejkova D."/>
            <person name="Polansky O."/>
            <person name="Karasova D."/>
            <person name="Kubasova T."/>
            <person name="Cizek A."/>
            <person name="Rychlik I."/>
        </authorList>
    </citation>
    <scope>NUCLEOTIDE SEQUENCE [LARGE SCALE GENOMIC DNA]</scope>
    <source>
        <strain evidence="5">An70</strain>
    </source>
</reference>
<evidence type="ECO:0000259" key="3">
    <source>
        <dbReference type="PROSITE" id="PS50977"/>
    </source>
</evidence>
<dbReference type="GO" id="GO:0003677">
    <property type="term" value="F:DNA binding"/>
    <property type="evidence" value="ECO:0007669"/>
    <property type="project" value="UniProtKB-UniRule"/>
</dbReference>
<evidence type="ECO:0000313" key="5">
    <source>
        <dbReference type="Proteomes" id="UP000196560"/>
    </source>
</evidence>
<dbReference type="InterPro" id="IPR050624">
    <property type="entry name" value="HTH-type_Tx_Regulator"/>
</dbReference>
<dbReference type="RefSeq" id="WP_087186880.1">
    <property type="nucleotide sequence ID" value="NZ_NFHO01000010.1"/>
</dbReference>
<dbReference type="PROSITE" id="PS50977">
    <property type="entry name" value="HTH_TETR_2"/>
    <property type="match status" value="1"/>
</dbReference>
<proteinExistence type="predicted"/>
<protein>
    <submittedName>
        <fullName evidence="4">TetR family transcriptional regulator</fullName>
    </submittedName>
</protein>
<feature type="domain" description="HTH tetR-type" evidence="3">
    <location>
        <begin position="9"/>
        <end position="69"/>
    </location>
</feature>
<evidence type="ECO:0000256" key="2">
    <source>
        <dbReference type="PROSITE-ProRule" id="PRU00335"/>
    </source>
</evidence>
<feature type="DNA-binding region" description="H-T-H motif" evidence="2">
    <location>
        <begin position="32"/>
        <end position="51"/>
    </location>
</feature>
<dbReference type="AlphaFoldDB" id="A0A1Y3U4E0"/>
<dbReference type="Proteomes" id="UP000196560">
    <property type="component" value="Unassembled WGS sequence"/>
</dbReference>
<dbReference type="SUPFAM" id="SSF46689">
    <property type="entry name" value="Homeodomain-like"/>
    <property type="match status" value="1"/>
</dbReference>
<dbReference type="STRING" id="1118060.GCA_000311845_00297"/>
<dbReference type="InterPro" id="IPR001647">
    <property type="entry name" value="HTH_TetR"/>
</dbReference>
<dbReference type="InterPro" id="IPR009057">
    <property type="entry name" value="Homeodomain-like_sf"/>
</dbReference>
<sequence length="182" mass="21289">MRKQPQVTEQTRANLMQAFWDLYLEKPIEKIAIREITDRAGYNRATFYLYYRDVYDLFDQLEESILGQVRQLVNDRLLGEETLDFTHHMGFILELAQRFATYMPKLLTSDPSFSARLKVIIAPLLDRFILPARNLSEEERYLVREFYTSGVLSAITAWMMTDSAERMPIDRLIALIVKAVGL</sequence>
<keyword evidence="1 2" id="KW-0238">DNA-binding</keyword>
<name>A0A1Y3U4E0_9ACTN</name>
<evidence type="ECO:0000313" key="4">
    <source>
        <dbReference type="EMBL" id="OUN41957.1"/>
    </source>
</evidence>
<evidence type="ECO:0000256" key="1">
    <source>
        <dbReference type="ARBA" id="ARBA00023125"/>
    </source>
</evidence>
<dbReference type="PANTHER" id="PTHR43479:SF7">
    <property type="entry name" value="TETR-FAMILY TRANSCRIPTIONAL REGULATOR"/>
    <property type="match status" value="1"/>
</dbReference>
<dbReference type="eggNOG" id="COG1309">
    <property type="taxonomic scope" value="Bacteria"/>
</dbReference>
<dbReference type="Gene3D" id="1.10.357.10">
    <property type="entry name" value="Tetracycline Repressor, domain 2"/>
    <property type="match status" value="1"/>
</dbReference>
<accession>A0A1Y3U4E0</accession>
<dbReference type="PANTHER" id="PTHR43479">
    <property type="entry name" value="ACREF/ENVCD OPERON REPRESSOR-RELATED"/>
    <property type="match status" value="1"/>
</dbReference>
<organism evidence="4 5">
    <name type="scientific">Enorma massiliensis</name>
    <dbReference type="NCBI Taxonomy" id="1472761"/>
    <lineage>
        <taxon>Bacteria</taxon>
        <taxon>Bacillati</taxon>
        <taxon>Actinomycetota</taxon>
        <taxon>Coriobacteriia</taxon>
        <taxon>Coriobacteriales</taxon>
        <taxon>Coriobacteriaceae</taxon>
        <taxon>Enorma</taxon>
    </lineage>
</organism>
<dbReference type="EMBL" id="NFHO01000010">
    <property type="protein sequence ID" value="OUN41957.1"/>
    <property type="molecule type" value="Genomic_DNA"/>
</dbReference>
<gene>
    <name evidence="4" type="ORF">B5G21_08850</name>
</gene>
<comment type="caution">
    <text evidence="4">The sequence shown here is derived from an EMBL/GenBank/DDBJ whole genome shotgun (WGS) entry which is preliminary data.</text>
</comment>